<evidence type="ECO:0000313" key="1">
    <source>
        <dbReference type="EMBL" id="KAI2644743.1"/>
    </source>
</evidence>
<proteinExistence type="predicted"/>
<gene>
    <name evidence="1" type="ORF">H4Q32_026613</name>
</gene>
<dbReference type="Proteomes" id="UP000830375">
    <property type="component" value="Unassembled WGS sequence"/>
</dbReference>
<name>A0ABQ8L543_LABRO</name>
<protein>
    <submittedName>
        <fullName evidence="1">Zinc finger protein sdc-3</fullName>
    </submittedName>
</protein>
<dbReference type="EMBL" id="JACTAM010002441">
    <property type="protein sequence ID" value="KAI2644743.1"/>
    <property type="molecule type" value="Genomic_DNA"/>
</dbReference>
<reference evidence="1 2" key="1">
    <citation type="submission" date="2022-01" db="EMBL/GenBank/DDBJ databases">
        <title>A high-quality chromosome-level genome assembly of rohu carp, Labeo rohita.</title>
        <authorList>
            <person name="Arick M.A. II"/>
            <person name="Hsu C.-Y."/>
            <person name="Magbanua Z."/>
            <person name="Pechanova O."/>
            <person name="Grover C."/>
            <person name="Miller E."/>
            <person name="Thrash A."/>
            <person name="Ezzel L."/>
            <person name="Alam S."/>
            <person name="Benzie J."/>
            <person name="Hamilton M."/>
            <person name="Karsi A."/>
            <person name="Lawrence M.L."/>
            <person name="Peterson D.G."/>
        </authorList>
    </citation>
    <scope>NUCLEOTIDE SEQUENCE [LARGE SCALE GENOMIC DNA]</scope>
    <source>
        <strain evidence="2">BAU-BD-2019</strain>
        <tissue evidence="1">Blood</tissue>
    </source>
</reference>
<keyword evidence="2" id="KW-1185">Reference proteome</keyword>
<accession>A0ABQ8L543</accession>
<evidence type="ECO:0000313" key="2">
    <source>
        <dbReference type="Proteomes" id="UP000830375"/>
    </source>
</evidence>
<organism evidence="1 2">
    <name type="scientific">Labeo rohita</name>
    <name type="common">Indian major carp</name>
    <name type="synonym">Cyprinus rohita</name>
    <dbReference type="NCBI Taxonomy" id="84645"/>
    <lineage>
        <taxon>Eukaryota</taxon>
        <taxon>Metazoa</taxon>
        <taxon>Chordata</taxon>
        <taxon>Craniata</taxon>
        <taxon>Vertebrata</taxon>
        <taxon>Euteleostomi</taxon>
        <taxon>Actinopterygii</taxon>
        <taxon>Neopterygii</taxon>
        <taxon>Teleostei</taxon>
        <taxon>Ostariophysi</taxon>
        <taxon>Cypriniformes</taxon>
        <taxon>Cyprinidae</taxon>
        <taxon>Labeoninae</taxon>
        <taxon>Labeonini</taxon>
        <taxon>Labeo</taxon>
    </lineage>
</organism>
<sequence>MSLNKALQMDPPVSRFIYHHVTEYSATQGSSNFSSGHRPGMDTARQLLALEQGTRSLEGFIQEYLAIAHYSDLPDYALIDFFCEGVNQLLKSRLIREALRSSLEQFLDYALLCVGSSFTVGVKEEERDIAVGIAARSSPPQAPGHTAIMIAILVLKPDRKLAAAPEHAYVMAATTEPLLKMAAAPERAHVMAATAEPIHKMAVKTVLRHVTAATPEPSKAKAVFPKSSQVTAATPEPSKAKAVFPNSSQVTAVVPESSQVTVDLHEPSQVTAVVPGSSLVSPGRPESSQVTSRLVSTSQVKSQLISTNQSKSQLVFTNQVKTQLISTNQVRGGSLRCRTSGDGSINCGILSSCDAPRSFPGGGGRGCGTS</sequence>
<comment type="caution">
    <text evidence="1">The sequence shown here is derived from an EMBL/GenBank/DDBJ whole genome shotgun (WGS) entry which is preliminary data.</text>
</comment>